<evidence type="ECO:0000256" key="2">
    <source>
        <dbReference type="ARBA" id="ARBA00023002"/>
    </source>
</evidence>
<comment type="caution">
    <text evidence="7">The sequence shown here is derived from an EMBL/GenBank/DDBJ whole genome shotgun (WGS) entry which is preliminary data.</text>
</comment>
<dbReference type="PIRSF" id="PIRSF000103">
    <property type="entry name" value="HIBADH"/>
    <property type="match status" value="1"/>
</dbReference>
<dbReference type="EMBL" id="BAABDE010000018">
    <property type="protein sequence ID" value="GAA3803773.1"/>
    <property type="molecule type" value="Genomic_DNA"/>
</dbReference>
<evidence type="ECO:0000256" key="3">
    <source>
        <dbReference type="ARBA" id="ARBA00023027"/>
    </source>
</evidence>
<dbReference type="Proteomes" id="UP001501009">
    <property type="component" value="Unassembled WGS sequence"/>
</dbReference>
<evidence type="ECO:0000256" key="4">
    <source>
        <dbReference type="SAM" id="MobiDB-lite"/>
    </source>
</evidence>
<organism evidence="7 8">
    <name type="scientific">Streptomyces coacervatus</name>
    <dbReference type="NCBI Taxonomy" id="647381"/>
    <lineage>
        <taxon>Bacteria</taxon>
        <taxon>Bacillati</taxon>
        <taxon>Actinomycetota</taxon>
        <taxon>Actinomycetes</taxon>
        <taxon>Kitasatosporales</taxon>
        <taxon>Streptomycetaceae</taxon>
        <taxon>Streptomyces</taxon>
    </lineage>
</organism>
<dbReference type="Gene3D" id="3.40.50.720">
    <property type="entry name" value="NAD(P)-binding Rossmann-like Domain"/>
    <property type="match status" value="1"/>
</dbReference>
<dbReference type="InterPro" id="IPR006115">
    <property type="entry name" value="6PGDH_NADP-bd"/>
</dbReference>
<dbReference type="InterPro" id="IPR029154">
    <property type="entry name" value="HIBADH-like_NADP-bd"/>
</dbReference>
<gene>
    <name evidence="7" type="ORF">GCM10022403_042180</name>
</gene>
<feature type="domain" description="3-hydroxyisobutyrate dehydrogenase-like NAD-binding" evidence="6">
    <location>
        <begin position="162"/>
        <end position="282"/>
    </location>
</feature>
<dbReference type="InterPro" id="IPR051265">
    <property type="entry name" value="HIBADH-related_NP60_sf"/>
</dbReference>
<feature type="domain" description="6-phosphogluconate dehydrogenase NADP-binding" evidence="5">
    <location>
        <begin position="3"/>
        <end position="159"/>
    </location>
</feature>
<reference evidence="8" key="1">
    <citation type="journal article" date="2019" name="Int. J. Syst. Evol. Microbiol.">
        <title>The Global Catalogue of Microorganisms (GCM) 10K type strain sequencing project: providing services to taxonomists for standard genome sequencing and annotation.</title>
        <authorList>
            <consortium name="The Broad Institute Genomics Platform"/>
            <consortium name="The Broad Institute Genome Sequencing Center for Infectious Disease"/>
            <person name="Wu L."/>
            <person name="Ma J."/>
        </authorList>
    </citation>
    <scope>NUCLEOTIDE SEQUENCE [LARGE SCALE GENOMIC DNA]</scope>
    <source>
        <strain evidence="8">JCM 17138</strain>
    </source>
</reference>
<accession>A0ABP7HT48</accession>
<keyword evidence="2" id="KW-0560">Oxidoreductase</keyword>
<dbReference type="InterPro" id="IPR015815">
    <property type="entry name" value="HIBADH-related"/>
</dbReference>
<evidence type="ECO:0000256" key="1">
    <source>
        <dbReference type="ARBA" id="ARBA00009080"/>
    </source>
</evidence>
<evidence type="ECO:0000313" key="8">
    <source>
        <dbReference type="Proteomes" id="UP001501009"/>
    </source>
</evidence>
<keyword evidence="8" id="KW-1185">Reference proteome</keyword>
<evidence type="ECO:0000313" key="7">
    <source>
        <dbReference type="EMBL" id="GAA3803773.1"/>
    </source>
</evidence>
<evidence type="ECO:0000259" key="6">
    <source>
        <dbReference type="Pfam" id="PF14833"/>
    </source>
</evidence>
<dbReference type="InterPro" id="IPR036291">
    <property type="entry name" value="NAD(P)-bd_dom_sf"/>
</dbReference>
<feature type="region of interest" description="Disordered" evidence="4">
    <location>
        <begin position="282"/>
        <end position="317"/>
    </location>
</feature>
<dbReference type="PANTHER" id="PTHR43580:SF2">
    <property type="entry name" value="CYTOKINE-LIKE NUCLEAR FACTOR N-PAC"/>
    <property type="match status" value="1"/>
</dbReference>
<sequence>MSRIAVLGLGAMGLPLARRLEETGHTVRAWNRTPGRAGLAESGIALAATPAEAAAGAEYVITVLADDAALTATLQGGLLDALGAGQLVLNFGTVASATIRELALRVAERGAELLDIGMLGNAVHAGQGELRLYVGGAQDQLERVQPLLRDLAKEVTHIGPLGSGMDLKLVLNLLMGLEMQALGEVVALGESLGLDRSVVLDSVTVSGFSAPVMGFKARRMASGRYGAPDFRLALMTKDLRLAEQAAHARDTALPMTAAAHSAHHDAVTRGWGDLDCASIAHALPGGTPDPSHRAAGGRPGPPGSRPGATAEAAGGAR</sequence>
<keyword evidence="3" id="KW-0520">NAD</keyword>
<dbReference type="RefSeq" id="WP_275773454.1">
    <property type="nucleotide sequence ID" value="NZ_BAABDE010000018.1"/>
</dbReference>
<proteinExistence type="inferred from homology"/>
<dbReference type="Pfam" id="PF03446">
    <property type="entry name" value="NAD_binding_2"/>
    <property type="match status" value="1"/>
</dbReference>
<comment type="similarity">
    <text evidence="1">Belongs to the HIBADH-related family.</text>
</comment>
<evidence type="ECO:0000259" key="5">
    <source>
        <dbReference type="Pfam" id="PF03446"/>
    </source>
</evidence>
<dbReference type="InterPro" id="IPR013328">
    <property type="entry name" value="6PGD_dom2"/>
</dbReference>
<dbReference type="Gene3D" id="1.10.1040.10">
    <property type="entry name" value="N-(1-d-carboxylethyl)-l-norvaline Dehydrogenase, domain 2"/>
    <property type="match status" value="1"/>
</dbReference>
<dbReference type="SUPFAM" id="SSF48179">
    <property type="entry name" value="6-phosphogluconate dehydrogenase C-terminal domain-like"/>
    <property type="match status" value="1"/>
</dbReference>
<dbReference type="PANTHER" id="PTHR43580">
    <property type="entry name" value="OXIDOREDUCTASE GLYR1-RELATED"/>
    <property type="match status" value="1"/>
</dbReference>
<dbReference type="InterPro" id="IPR008927">
    <property type="entry name" value="6-PGluconate_DH-like_C_sf"/>
</dbReference>
<protein>
    <submittedName>
        <fullName evidence="7">NAD(P)-dependent oxidoreductase</fullName>
    </submittedName>
</protein>
<dbReference type="Pfam" id="PF14833">
    <property type="entry name" value="NAD_binding_11"/>
    <property type="match status" value="1"/>
</dbReference>
<dbReference type="SUPFAM" id="SSF51735">
    <property type="entry name" value="NAD(P)-binding Rossmann-fold domains"/>
    <property type="match status" value="1"/>
</dbReference>
<name>A0ABP7HT48_9ACTN</name>